<proteinExistence type="predicted"/>
<evidence type="ECO:0000313" key="1">
    <source>
        <dbReference type="EMBL" id="UUP17825.1"/>
    </source>
</evidence>
<keyword evidence="2" id="KW-1185">Reference proteome</keyword>
<evidence type="ECO:0008006" key="3">
    <source>
        <dbReference type="Google" id="ProtNLM"/>
    </source>
</evidence>
<dbReference type="Proteomes" id="UP001342418">
    <property type="component" value="Chromosome"/>
</dbReference>
<reference evidence="1 2" key="1">
    <citation type="submission" date="2018-07" db="EMBL/GenBank/DDBJ databases">
        <title>Genome sequence of Nitratireductor thuwali#1536.</title>
        <authorList>
            <person name="Michoud G."/>
            <person name="Merlino G."/>
            <person name="Sefrji F.O."/>
            <person name="Daffonchio D."/>
        </authorList>
    </citation>
    <scope>NUCLEOTIDE SEQUENCE [LARGE SCALE GENOMIC DNA]</scope>
    <source>
        <strain evidence="2">Nit1536</strain>
    </source>
</reference>
<dbReference type="RefSeq" id="WP_338530114.1">
    <property type="nucleotide sequence ID" value="NZ_CP030941.1"/>
</dbReference>
<organism evidence="1 2">
    <name type="scientific">Nitratireductor thuwali</name>
    <dbReference type="NCBI Taxonomy" id="2267699"/>
    <lineage>
        <taxon>Bacteria</taxon>
        <taxon>Pseudomonadati</taxon>
        <taxon>Pseudomonadota</taxon>
        <taxon>Alphaproteobacteria</taxon>
        <taxon>Hyphomicrobiales</taxon>
        <taxon>Phyllobacteriaceae</taxon>
        <taxon>Nitratireductor</taxon>
    </lineage>
</organism>
<gene>
    <name evidence="1" type="ORF">NTH_02301</name>
</gene>
<accession>A0ABY5MIK2</accession>
<name>A0ABY5MIK2_9HYPH</name>
<evidence type="ECO:0000313" key="2">
    <source>
        <dbReference type="Proteomes" id="UP001342418"/>
    </source>
</evidence>
<sequence>MKQISPHRTVAQKMGVKTGGRAYFVNAASDVLAAMSLPPLEIVNTARGLFDHIHVFVANQAELDAEFSKLKPHLGERGALWVSWPKSGKLGTDLKLPEVIRIGYSHGLVESKTLSVNDIWAAMKFTHPKAGKTYSNSYGSLPPDQ</sequence>
<dbReference type="EMBL" id="CP030941">
    <property type="protein sequence ID" value="UUP17825.1"/>
    <property type="molecule type" value="Genomic_DNA"/>
</dbReference>
<protein>
    <recommendedName>
        <fullName evidence="3">DUF3052 domain-containing protein</fullName>
    </recommendedName>
</protein>